<evidence type="ECO:0000313" key="20">
    <source>
        <dbReference type="EMBL" id="SDJ50687.1"/>
    </source>
</evidence>
<dbReference type="EC" id="2.7.8.26" evidence="5 19"/>
<evidence type="ECO:0000256" key="9">
    <source>
        <dbReference type="ARBA" id="ARBA00022679"/>
    </source>
</evidence>
<evidence type="ECO:0000256" key="14">
    <source>
        <dbReference type="ARBA" id="ARBA00025228"/>
    </source>
</evidence>
<dbReference type="GO" id="GO:0009236">
    <property type="term" value="P:cobalamin biosynthetic process"/>
    <property type="evidence" value="ECO:0007669"/>
    <property type="project" value="UniProtKB-UniRule"/>
</dbReference>
<keyword evidence="21" id="KW-1185">Reference proteome</keyword>
<dbReference type="AlphaFoldDB" id="A0A1G8UA70"/>
<organism evidence="20 21">
    <name type="scientific">Halovenus aranensis</name>
    <dbReference type="NCBI Taxonomy" id="890420"/>
    <lineage>
        <taxon>Archaea</taxon>
        <taxon>Methanobacteriati</taxon>
        <taxon>Methanobacteriota</taxon>
        <taxon>Stenosarchaea group</taxon>
        <taxon>Halobacteria</taxon>
        <taxon>Halobacteriales</taxon>
        <taxon>Haloarculaceae</taxon>
        <taxon>Halovenus</taxon>
    </lineage>
</organism>
<keyword evidence="7 19" id="KW-1003">Cell membrane</keyword>
<dbReference type="HAMAP" id="MF_00719">
    <property type="entry name" value="CobS"/>
    <property type="match status" value="1"/>
</dbReference>
<dbReference type="PANTHER" id="PTHR34148">
    <property type="entry name" value="ADENOSYLCOBINAMIDE-GDP RIBAZOLETRANSFERASE"/>
    <property type="match status" value="1"/>
</dbReference>
<feature type="transmembrane region" description="Helical" evidence="19">
    <location>
        <begin position="33"/>
        <end position="52"/>
    </location>
</feature>
<evidence type="ECO:0000256" key="10">
    <source>
        <dbReference type="ARBA" id="ARBA00022692"/>
    </source>
</evidence>
<proteinExistence type="inferred from homology"/>
<dbReference type="STRING" id="890420.SAMN05216226_104138"/>
<evidence type="ECO:0000256" key="8">
    <source>
        <dbReference type="ARBA" id="ARBA00022573"/>
    </source>
</evidence>
<dbReference type="UniPathway" id="UPA00148">
    <property type="reaction ID" value="UER00238"/>
</dbReference>
<keyword evidence="8 19" id="KW-0169">Cobalamin biosynthesis</keyword>
<feature type="transmembrane region" description="Helical" evidence="19">
    <location>
        <begin position="58"/>
        <end position="76"/>
    </location>
</feature>
<evidence type="ECO:0000256" key="18">
    <source>
        <dbReference type="ARBA" id="ARBA00049504"/>
    </source>
</evidence>
<dbReference type="GO" id="GO:0005886">
    <property type="term" value="C:plasma membrane"/>
    <property type="evidence" value="ECO:0007669"/>
    <property type="project" value="UniProtKB-SubCell"/>
</dbReference>
<keyword evidence="10 19" id="KW-0812">Transmembrane</keyword>
<evidence type="ECO:0000256" key="19">
    <source>
        <dbReference type="HAMAP-Rule" id="MF_00719"/>
    </source>
</evidence>
<feature type="transmembrane region" description="Helical" evidence="19">
    <location>
        <begin position="104"/>
        <end position="128"/>
    </location>
</feature>
<keyword evidence="11 19" id="KW-0460">Magnesium</keyword>
<comment type="catalytic activity">
    <reaction evidence="17 19">
        <text>alpha-ribazole + adenosylcob(III)inamide-GDP = adenosylcob(III)alamin + GMP + H(+)</text>
        <dbReference type="Rhea" id="RHEA:16049"/>
        <dbReference type="ChEBI" id="CHEBI:10329"/>
        <dbReference type="ChEBI" id="CHEBI:15378"/>
        <dbReference type="ChEBI" id="CHEBI:18408"/>
        <dbReference type="ChEBI" id="CHEBI:58115"/>
        <dbReference type="ChEBI" id="CHEBI:60487"/>
        <dbReference type="EC" id="2.7.8.26"/>
    </reaction>
</comment>
<evidence type="ECO:0000256" key="4">
    <source>
        <dbReference type="ARBA" id="ARBA00010561"/>
    </source>
</evidence>
<dbReference type="Proteomes" id="UP000198856">
    <property type="component" value="Unassembled WGS sequence"/>
</dbReference>
<evidence type="ECO:0000256" key="3">
    <source>
        <dbReference type="ARBA" id="ARBA00004663"/>
    </source>
</evidence>
<evidence type="ECO:0000256" key="7">
    <source>
        <dbReference type="ARBA" id="ARBA00022475"/>
    </source>
</evidence>
<keyword evidence="13 19" id="KW-0472">Membrane</keyword>
<dbReference type="EMBL" id="FNFC01000004">
    <property type="protein sequence ID" value="SDJ50687.1"/>
    <property type="molecule type" value="Genomic_DNA"/>
</dbReference>
<comment type="function">
    <text evidence="14 19">Joins adenosylcobinamide-GDP and alpha-ribazole to generate adenosylcobalamin (Ado-cobalamin). Also synthesizes adenosylcobalamin 5'-phosphate from adenosylcobinamide-GDP and alpha-ribazole 5'-phosphate.</text>
</comment>
<dbReference type="PANTHER" id="PTHR34148:SF1">
    <property type="entry name" value="ADENOSYLCOBINAMIDE-GDP RIBAZOLETRANSFERASE"/>
    <property type="match status" value="1"/>
</dbReference>
<dbReference type="InterPro" id="IPR019546">
    <property type="entry name" value="TAT_signal_bac_arc"/>
</dbReference>
<dbReference type="NCBIfam" id="TIGR01409">
    <property type="entry name" value="TAT_signal_seq"/>
    <property type="match status" value="1"/>
</dbReference>
<evidence type="ECO:0000256" key="2">
    <source>
        <dbReference type="ARBA" id="ARBA00004651"/>
    </source>
</evidence>
<evidence type="ECO:0000256" key="6">
    <source>
        <dbReference type="ARBA" id="ARBA00015850"/>
    </source>
</evidence>
<name>A0A1G8UA70_9EURY</name>
<evidence type="ECO:0000256" key="17">
    <source>
        <dbReference type="ARBA" id="ARBA00048623"/>
    </source>
</evidence>
<comment type="similarity">
    <text evidence="4 19">Belongs to the CobS family.</text>
</comment>
<keyword evidence="12 19" id="KW-1133">Transmembrane helix</keyword>
<evidence type="ECO:0000256" key="13">
    <source>
        <dbReference type="ARBA" id="ARBA00023136"/>
    </source>
</evidence>
<feature type="transmembrane region" description="Helical" evidence="19">
    <location>
        <begin position="194"/>
        <end position="213"/>
    </location>
</feature>
<gene>
    <name evidence="19" type="primary">cobS</name>
    <name evidence="20" type="ORF">SAMN05216226_104138</name>
</gene>
<evidence type="ECO:0000256" key="1">
    <source>
        <dbReference type="ARBA" id="ARBA00001946"/>
    </source>
</evidence>
<dbReference type="GO" id="GO:0051073">
    <property type="term" value="F:adenosylcobinamide-GDP ribazoletransferase activity"/>
    <property type="evidence" value="ECO:0007669"/>
    <property type="project" value="UniProtKB-UniRule"/>
</dbReference>
<dbReference type="NCBIfam" id="TIGR00317">
    <property type="entry name" value="cobS"/>
    <property type="match status" value="1"/>
</dbReference>
<evidence type="ECO:0000256" key="15">
    <source>
        <dbReference type="ARBA" id="ARBA00032605"/>
    </source>
</evidence>
<comment type="pathway">
    <text evidence="3 19">Cofactor biosynthesis; adenosylcobalamin biosynthesis; adenosylcobalamin from cob(II)yrinate a,c-diamide: step 7/7.</text>
</comment>
<comment type="cofactor">
    <cofactor evidence="1 19">
        <name>Mg(2+)</name>
        <dbReference type="ChEBI" id="CHEBI:18420"/>
    </cofactor>
</comment>
<comment type="subcellular location">
    <subcellularLocation>
        <location evidence="2 19">Cell membrane</location>
        <topology evidence="2 19">Multi-pass membrane protein</topology>
    </subcellularLocation>
</comment>
<evidence type="ECO:0000256" key="5">
    <source>
        <dbReference type="ARBA" id="ARBA00013200"/>
    </source>
</evidence>
<keyword evidence="9 19" id="KW-0808">Transferase</keyword>
<accession>A0A1G8UA70</accession>
<dbReference type="RefSeq" id="WP_092700300.1">
    <property type="nucleotide sequence ID" value="NZ_FNFC01000004.1"/>
</dbReference>
<dbReference type="InterPro" id="IPR003805">
    <property type="entry name" value="CobS"/>
</dbReference>
<reference evidence="20 21" key="1">
    <citation type="submission" date="2016-10" db="EMBL/GenBank/DDBJ databases">
        <authorList>
            <person name="de Groot N.N."/>
        </authorList>
    </citation>
    <scope>NUCLEOTIDE SEQUENCE [LARGE SCALE GENOMIC DNA]</scope>
    <source>
        <strain evidence="20 21">IBRC-M10015</strain>
    </source>
</reference>
<protein>
    <recommendedName>
        <fullName evidence="6 19">Adenosylcobinamide-GDP ribazoletransferase</fullName>
        <ecNumber evidence="5 19">2.7.8.26</ecNumber>
    </recommendedName>
    <alternativeName>
        <fullName evidence="16 19">Cobalamin synthase</fullName>
    </alternativeName>
    <alternativeName>
        <fullName evidence="15 19">Cobalamin-5'-phosphate synthase</fullName>
    </alternativeName>
</protein>
<evidence type="ECO:0000256" key="11">
    <source>
        <dbReference type="ARBA" id="ARBA00022842"/>
    </source>
</evidence>
<comment type="catalytic activity">
    <reaction evidence="18 19">
        <text>alpha-ribazole 5'-phosphate + adenosylcob(III)inamide-GDP = adenosylcob(III)alamin 5'-phosphate + GMP + H(+)</text>
        <dbReference type="Rhea" id="RHEA:23560"/>
        <dbReference type="ChEBI" id="CHEBI:15378"/>
        <dbReference type="ChEBI" id="CHEBI:57918"/>
        <dbReference type="ChEBI" id="CHEBI:58115"/>
        <dbReference type="ChEBI" id="CHEBI:60487"/>
        <dbReference type="ChEBI" id="CHEBI:60493"/>
        <dbReference type="EC" id="2.7.8.26"/>
    </reaction>
</comment>
<dbReference type="GO" id="GO:0008818">
    <property type="term" value="F:cobalamin 5'-phosphate synthase activity"/>
    <property type="evidence" value="ECO:0007669"/>
    <property type="project" value="UniProtKB-UniRule"/>
</dbReference>
<evidence type="ECO:0000313" key="21">
    <source>
        <dbReference type="Proteomes" id="UP000198856"/>
    </source>
</evidence>
<sequence>MTLQALRGAIGFLTRIPVGHTERAWNAFRQSPVTFPLAGYAVGALVALPLFVPAPEPTAAAMVVAWLYLLTGITHIDGLADLGDALVVHGSAEKRRDVLKDTTVGVGAVVTVVVLVSGLALAVVSVAADPLVGLRLVIAAEVSAKLGMATLVCVGTAIHEGMAATLTGESGPRDLALPAFAAVPATVITWPHPAGAVAVVAGLLSALVVFRVARSRLGGVNGDIFGAANEIARAVALHAGVIAWTQL</sequence>
<evidence type="ECO:0000256" key="16">
    <source>
        <dbReference type="ARBA" id="ARBA00032853"/>
    </source>
</evidence>
<dbReference type="OrthoDB" id="11748at2157"/>
<dbReference type="Pfam" id="PF02654">
    <property type="entry name" value="CobS"/>
    <property type="match status" value="1"/>
</dbReference>
<evidence type="ECO:0000256" key="12">
    <source>
        <dbReference type="ARBA" id="ARBA00022989"/>
    </source>
</evidence>